<dbReference type="PROSITE" id="PS50977">
    <property type="entry name" value="HTH_TETR_2"/>
    <property type="match status" value="1"/>
</dbReference>
<dbReference type="Pfam" id="PF00440">
    <property type="entry name" value="TetR_N"/>
    <property type="match status" value="1"/>
</dbReference>
<dbReference type="PANTHER" id="PTHR30055">
    <property type="entry name" value="HTH-TYPE TRANSCRIPTIONAL REGULATOR RUTR"/>
    <property type="match status" value="1"/>
</dbReference>
<dbReference type="SUPFAM" id="SSF48498">
    <property type="entry name" value="Tetracyclin repressor-like, C-terminal domain"/>
    <property type="match status" value="1"/>
</dbReference>
<dbReference type="Pfam" id="PF17932">
    <property type="entry name" value="TetR_C_24"/>
    <property type="match status" value="1"/>
</dbReference>
<organism evidence="4 5">
    <name type="scientific">Streptomyces endophyticus</name>
    <dbReference type="NCBI Taxonomy" id="714166"/>
    <lineage>
        <taxon>Bacteria</taxon>
        <taxon>Bacillati</taxon>
        <taxon>Actinomycetota</taxon>
        <taxon>Actinomycetes</taxon>
        <taxon>Kitasatosporales</taxon>
        <taxon>Streptomycetaceae</taxon>
        <taxon>Streptomyces</taxon>
    </lineage>
</organism>
<keyword evidence="1 2" id="KW-0238">DNA-binding</keyword>
<dbReference type="Proteomes" id="UP001354931">
    <property type="component" value="Unassembled WGS sequence"/>
</dbReference>
<keyword evidence="5" id="KW-1185">Reference proteome</keyword>
<feature type="domain" description="HTH tetR-type" evidence="3">
    <location>
        <begin position="24"/>
        <end position="84"/>
    </location>
</feature>
<dbReference type="Gene3D" id="1.10.357.10">
    <property type="entry name" value="Tetracycline Repressor, domain 2"/>
    <property type="match status" value="1"/>
</dbReference>
<evidence type="ECO:0000256" key="2">
    <source>
        <dbReference type="PROSITE-ProRule" id="PRU00335"/>
    </source>
</evidence>
<evidence type="ECO:0000313" key="5">
    <source>
        <dbReference type="Proteomes" id="UP001354931"/>
    </source>
</evidence>
<dbReference type="EMBL" id="JAOZYC010000035">
    <property type="protein sequence ID" value="MEB8337190.1"/>
    <property type="molecule type" value="Genomic_DNA"/>
</dbReference>
<name>A0ABU6EZL8_9ACTN</name>
<dbReference type="InterPro" id="IPR009057">
    <property type="entry name" value="Homeodomain-like_sf"/>
</dbReference>
<protein>
    <submittedName>
        <fullName evidence="4">TetR/AcrR family transcriptional regulator</fullName>
    </submittedName>
</protein>
<proteinExistence type="predicted"/>
<dbReference type="SUPFAM" id="SSF46689">
    <property type="entry name" value="Homeodomain-like"/>
    <property type="match status" value="1"/>
</dbReference>
<dbReference type="InterPro" id="IPR036271">
    <property type="entry name" value="Tet_transcr_reg_TetR-rel_C_sf"/>
</dbReference>
<dbReference type="InterPro" id="IPR001647">
    <property type="entry name" value="HTH_TetR"/>
</dbReference>
<dbReference type="PANTHER" id="PTHR30055:SF237">
    <property type="entry name" value="TRANSCRIPTIONAL REPRESSOR MCE3R"/>
    <property type="match status" value="1"/>
</dbReference>
<dbReference type="PRINTS" id="PR00455">
    <property type="entry name" value="HTHTETR"/>
</dbReference>
<feature type="DNA-binding region" description="H-T-H motif" evidence="2">
    <location>
        <begin position="47"/>
        <end position="66"/>
    </location>
</feature>
<dbReference type="Gene3D" id="1.10.10.60">
    <property type="entry name" value="Homeodomain-like"/>
    <property type="match status" value="1"/>
</dbReference>
<dbReference type="InterPro" id="IPR050109">
    <property type="entry name" value="HTH-type_TetR-like_transc_reg"/>
</dbReference>
<dbReference type="InterPro" id="IPR041490">
    <property type="entry name" value="KstR2_TetR_C"/>
</dbReference>
<evidence type="ECO:0000256" key="1">
    <source>
        <dbReference type="ARBA" id="ARBA00023125"/>
    </source>
</evidence>
<evidence type="ECO:0000259" key="3">
    <source>
        <dbReference type="PROSITE" id="PS50977"/>
    </source>
</evidence>
<dbReference type="RefSeq" id="WP_326014828.1">
    <property type="nucleotide sequence ID" value="NZ_JAOZYC010000035.1"/>
</dbReference>
<comment type="caution">
    <text evidence="4">The sequence shown here is derived from an EMBL/GenBank/DDBJ whole genome shotgun (WGS) entry which is preliminary data.</text>
</comment>
<sequence>MNDRSPVPDLMPDLVPDLIGDSGRGNEAAILRAALRLYAERGFNGASMRDIARAAGTSLSNLYNYFPSKARLLAELLNRANALLSAQVSSAVHTAGEGVAEQLGAAVRAYVSFVADYQTAMLIALSEVRHLEGEERTQVVAERDRNQEIFEDLVAAGAASGVFTTPYPQDAARSILAMCSTIATWYHPEGRLTKQDLCDQHARYALALLEGRVDGR</sequence>
<gene>
    <name evidence="4" type="ORF">OKJ99_06630</name>
</gene>
<reference evidence="4 5" key="1">
    <citation type="submission" date="2022-10" db="EMBL/GenBank/DDBJ databases">
        <authorList>
            <person name="Xie J."/>
            <person name="Shen N."/>
        </authorList>
    </citation>
    <scope>NUCLEOTIDE SEQUENCE [LARGE SCALE GENOMIC DNA]</scope>
    <source>
        <strain evidence="4 5">YIM65594</strain>
    </source>
</reference>
<evidence type="ECO:0000313" key="4">
    <source>
        <dbReference type="EMBL" id="MEB8337190.1"/>
    </source>
</evidence>
<accession>A0ABU6EZL8</accession>